<reference evidence="1" key="1">
    <citation type="submission" date="2019-04" db="EMBL/GenBank/DDBJ databases">
        <title>Microbes associate with the intestines of laboratory mice.</title>
        <authorList>
            <person name="Navarre W."/>
            <person name="Wong E."/>
            <person name="Huang K."/>
            <person name="Tropini C."/>
            <person name="Ng K."/>
            <person name="Yu B."/>
        </authorList>
    </citation>
    <scope>NUCLEOTIDE SEQUENCE</scope>
    <source>
        <strain evidence="1">NM73_A23</strain>
    </source>
</reference>
<comment type="caution">
    <text evidence="1">The sequence shown here is derived from an EMBL/GenBank/DDBJ whole genome shotgun (WGS) entry which is preliminary data.</text>
</comment>
<evidence type="ECO:0000313" key="2">
    <source>
        <dbReference type="Proteomes" id="UP000308886"/>
    </source>
</evidence>
<organism evidence="1 2">
    <name type="scientific">Palleniella muris</name>
    <dbReference type="NCBI Taxonomy" id="3038145"/>
    <lineage>
        <taxon>Bacteria</taxon>
        <taxon>Pseudomonadati</taxon>
        <taxon>Bacteroidota</taxon>
        <taxon>Bacteroidia</taxon>
        <taxon>Bacteroidales</taxon>
        <taxon>Prevotellaceae</taxon>
        <taxon>Palleniella</taxon>
    </lineage>
</organism>
<dbReference type="Proteomes" id="UP000308886">
    <property type="component" value="Unassembled WGS sequence"/>
</dbReference>
<keyword evidence="2" id="KW-1185">Reference proteome</keyword>
<name>A0AC61QPE4_9BACT</name>
<sequence length="440" mass="47368">MADVKAENMNKVVTLKGVTYTVPDEKNNFTIAKGEENVAGYNQFAIEIAAPAEGKTYDIVGVISVYNDNIQFQPITITRTPEIIAATIEPTEGDIAAAVAAKKAEIEAAGDKIGDITINLAKDAAYTLGSSIETAGSLIINGNGATVNAAANAAALISLTGGKAGENDYLMIDQVKIDGVTIKGIKSSVLYDNNVKICLVDLTVNNSVLEFATEAVDNEALISFKAGGAKDINITNSTFYGNNAVAKYFVRYNNFARLDRYGFDTATELMVMNYQNNTFHGLLKADGQWGNYSAISGQKYVKFDIKNNIWYNCGNDIIRRMAGGRFNGSNPMEFANNTYFNEGVDKSESEASYDKSGSILTTDPSFKDAANGDFTIGASTQQAKLKTGDPRWLVPYVETGISDITTEDDINAPAYNLAGQRVTNSTKGIIIKNGKKYIVK</sequence>
<gene>
    <name evidence="1" type="ORF">E5358_09250</name>
</gene>
<accession>A0AC61QPE4</accession>
<evidence type="ECO:0000313" key="1">
    <source>
        <dbReference type="EMBL" id="TGX81708.1"/>
    </source>
</evidence>
<dbReference type="EMBL" id="SRZC01000014">
    <property type="protein sequence ID" value="TGX81708.1"/>
    <property type="molecule type" value="Genomic_DNA"/>
</dbReference>
<proteinExistence type="predicted"/>
<protein>
    <submittedName>
        <fullName evidence="1">DUF5123 domain-containing protein</fullName>
    </submittedName>
</protein>